<dbReference type="InterPro" id="IPR015422">
    <property type="entry name" value="PyrdxlP-dep_Trfase_small"/>
</dbReference>
<dbReference type="InterPro" id="IPR015421">
    <property type="entry name" value="PyrdxlP-dep_Trfase_major"/>
</dbReference>
<dbReference type="InterPro" id="IPR020578">
    <property type="entry name" value="Aminotrans_V_PyrdxlP_BS"/>
</dbReference>
<dbReference type="CDD" id="cd06453">
    <property type="entry name" value="SufS_like"/>
    <property type="match status" value="1"/>
</dbReference>
<dbReference type="Proteomes" id="UP001560685">
    <property type="component" value="Unassembled WGS sequence"/>
</dbReference>
<dbReference type="InterPro" id="IPR010970">
    <property type="entry name" value="Cys_dSase_SufS"/>
</dbReference>
<organism evidence="13 14">
    <name type="scientific">Hyphococcus lacteus</name>
    <dbReference type="NCBI Taxonomy" id="3143536"/>
    <lineage>
        <taxon>Bacteria</taxon>
        <taxon>Pseudomonadati</taxon>
        <taxon>Pseudomonadota</taxon>
        <taxon>Alphaproteobacteria</taxon>
        <taxon>Parvularculales</taxon>
        <taxon>Parvularculaceae</taxon>
        <taxon>Hyphococcus</taxon>
    </lineage>
</organism>
<dbReference type="PIRSF" id="PIRSF005572">
    <property type="entry name" value="NifS"/>
    <property type="match status" value="1"/>
</dbReference>
<evidence type="ECO:0000256" key="8">
    <source>
        <dbReference type="ARBA" id="ARBA00022898"/>
    </source>
</evidence>
<dbReference type="InterPro" id="IPR015424">
    <property type="entry name" value="PyrdxlP-dep_Trfase"/>
</dbReference>
<evidence type="ECO:0000256" key="10">
    <source>
        <dbReference type="RuleBase" id="RU004504"/>
    </source>
</evidence>
<dbReference type="RefSeq" id="WP_369313613.1">
    <property type="nucleotide sequence ID" value="NZ_JBEHZE010000001.1"/>
</dbReference>
<name>A0ABV3Z4A9_9PROT</name>
<protein>
    <recommendedName>
        <fullName evidence="6 11">Cysteine desulfurase</fullName>
        <ecNumber evidence="5 11">2.8.1.7</ecNumber>
    </recommendedName>
</protein>
<comment type="caution">
    <text evidence="13">The sequence shown here is derived from an EMBL/GenBank/DDBJ whole genome shotgun (WGS) entry which is preliminary data.</text>
</comment>
<evidence type="ECO:0000256" key="2">
    <source>
        <dbReference type="ARBA" id="ARBA00002824"/>
    </source>
</evidence>
<feature type="domain" description="Aminotransferase class V" evidence="12">
    <location>
        <begin position="28"/>
        <end position="402"/>
    </location>
</feature>
<evidence type="ECO:0000313" key="13">
    <source>
        <dbReference type="EMBL" id="MEX6633634.1"/>
    </source>
</evidence>
<dbReference type="Gene3D" id="3.90.1150.10">
    <property type="entry name" value="Aspartate Aminotransferase, domain 1"/>
    <property type="match status" value="1"/>
</dbReference>
<gene>
    <name evidence="13" type="ORF">ABFZ84_08725</name>
</gene>
<evidence type="ECO:0000256" key="11">
    <source>
        <dbReference type="RuleBase" id="RU004506"/>
    </source>
</evidence>
<reference evidence="13 14" key="1">
    <citation type="submission" date="2024-05" db="EMBL/GenBank/DDBJ databases">
        <title>Three bacterial strains, DH-69, EH-24, and ECK-19 isolated from coastal sediments.</title>
        <authorList>
            <person name="Ye Y.-Q."/>
            <person name="Du Z.-J."/>
        </authorList>
    </citation>
    <scope>NUCLEOTIDE SEQUENCE [LARGE SCALE GENOMIC DNA]</scope>
    <source>
        <strain evidence="13 14">ECK-19</strain>
    </source>
</reference>
<keyword evidence="7 11" id="KW-0808">Transferase</keyword>
<evidence type="ECO:0000259" key="12">
    <source>
        <dbReference type="Pfam" id="PF00266"/>
    </source>
</evidence>
<comment type="cofactor">
    <cofactor evidence="1 10">
        <name>pyridoxal 5'-phosphate</name>
        <dbReference type="ChEBI" id="CHEBI:597326"/>
    </cofactor>
</comment>
<evidence type="ECO:0000256" key="1">
    <source>
        <dbReference type="ARBA" id="ARBA00001933"/>
    </source>
</evidence>
<keyword evidence="14" id="KW-1185">Reference proteome</keyword>
<evidence type="ECO:0000256" key="3">
    <source>
        <dbReference type="ARBA" id="ARBA00003120"/>
    </source>
</evidence>
<sequence>MSIHELDVEALRAEFPILSREAYGKPLVYLDSAASAQKPRAVIDAMTNSMEHSYANVHRGLHLLSNETTSAYEDARKIVASFINAASPDEIIFTSGGTDAFNLISYAMGATVDGHSEINEGDEIILSVAEHHSNIVPWHFLRERKGAVLKWLDLSDDGIIDLDAYRALFTDRTKLVAISHMSNVLGVTTPAKALTRIAHEHGVKILFDGCQGAVHGSVDVREIDCDFYVMTGHKLYGPSGVGVLYGKKSIMDKLPPYKGGGEMIDLVTTEAVTYNESPHRFEAGTPPILEAIGLGKALEWMQAKGVSAIAAHEANLREHAIEELSKLNFVRIYGRAAEKAPIIAFTVESAHPHDISSILDRTGVAVRAGHHCAQPLMQRLGVDATARASFAAYNTHKDVEALITGLHKTYEMLG</sequence>
<dbReference type="Pfam" id="PF00266">
    <property type="entry name" value="Aminotran_5"/>
    <property type="match status" value="1"/>
</dbReference>
<evidence type="ECO:0000256" key="5">
    <source>
        <dbReference type="ARBA" id="ARBA00012239"/>
    </source>
</evidence>
<dbReference type="InterPro" id="IPR000192">
    <property type="entry name" value="Aminotrans_V_dom"/>
</dbReference>
<evidence type="ECO:0000256" key="9">
    <source>
        <dbReference type="ARBA" id="ARBA00050776"/>
    </source>
</evidence>
<dbReference type="InterPro" id="IPR016454">
    <property type="entry name" value="Cysteine_dSase"/>
</dbReference>
<comment type="function">
    <text evidence="3">Catalyzes the removal of elemental sulfur atoms from cysteine to produce alanine. Seems to participate in the biosynthesis of the nitrogenase metalloclusters by providing the inorganic sulfur required for the Fe-S core formation.</text>
</comment>
<dbReference type="SUPFAM" id="SSF53383">
    <property type="entry name" value="PLP-dependent transferases"/>
    <property type="match status" value="1"/>
</dbReference>
<comment type="similarity">
    <text evidence="4 11">Belongs to the class-V pyridoxal-phosphate-dependent aminotransferase family. Csd subfamily.</text>
</comment>
<dbReference type="NCBIfam" id="TIGR01979">
    <property type="entry name" value="sufS"/>
    <property type="match status" value="1"/>
</dbReference>
<evidence type="ECO:0000313" key="14">
    <source>
        <dbReference type="Proteomes" id="UP001560685"/>
    </source>
</evidence>
<dbReference type="EC" id="2.8.1.7" evidence="5 11"/>
<comment type="catalytic activity">
    <reaction evidence="9 11">
        <text>(sulfur carrier)-H + L-cysteine = (sulfur carrier)-SH + L-alanine</text>
        <dbReference type="Rhea" id="RHEA:43892"/>
        <dbReference type="Rhea" id="RHEA-COMP:14737"/>
        <dbReference type="Rhea" id="RHEA-COMP:14739"/>
        <dbReference type="ChEBI" id="CHEBI:29917"/>
        <dbReference type="ChEBI" id="CHEBI:35235"/>
        <dbReference type="ChEBI" id="CHEBI:57972"/>
        <dbReference type="ChEBI" id="CHEBI:64428"/>
        <dbReference type="EC" id="2.8.1.7"/>
    </reaction>
</comment>
<accession>A0ABV3Z4A9</accession>
<evidence type="ECO:0000256" key="7">
    <source>
        <dbReference type="ARBA" id="ARBA00022679"/>
    </source>
</evidence>
<dbReference type="EMBL" id="JBEHZE010000001">
    <property type="protein sequence ID" value="MEX6633634.1"/>
    <property type="molecule type" value="Genomic_DNA"/>
</dbReference>
<dbReference type="GO" id="GO:0031071">
    <property type="term" value="F:cysteine desulfurase activity"/>
    <property type="evidence" value="ECO:0007669"/>
    <property type="project" value="UniProtKB-EC"/>
</dbReference>
<dbReference type="PANTHER" id="PTHR43586">
    <property type="entry name" value="CYSTEINE DESULFURASE"/>
    <property type="match status" value="1"/>
</dbReference>
<evidence type="ECO:0000256" key="6">
    <source>
        <dbReference type="ARBA" id="ARBA00013558"/>
    </source>
</evidence>
<dbReference type="PANTHER" id="PTHR43586:SF8">
    <property type="entry name" value="CYSTEINE DESULFURASE 1, CHLOROPLASTIC"/>
    <property type="match status" value="1"/>
</dbReference>
<evidence type="ECO:0000256" key="4">
    <source>
        <dbReference type="ARBA" id="ARBA00010447"/>
    </source>
</evidence>
<dbReference type="PROSITE" id="PS00595">
    <property type="entry name" value="AA_TRANSFER_CLASS_5"/>
    <property type="match status" value="1"/>
</dbReference>
<dbReference type="Gene3D" id="3.40.640.10">
    <property type="entry name" value="Type I PLP-dependent aspartate aminotransferase-like (Major domain)"/>
    <property type="match status" value="1"/>
</dbReference>
<keyword evidence="8 11" id="KW-0663">Pyridoxal phosphate</keyword>
<proteinExistence type="inferred from homology"/>
<comment type="function">
    <text evidence="2 11">Catalyzes the removal of elemental sulfur and selenium atoms from L-cysteine, L-cystine, L-selenocysteine, and L-selenocystine to produce L-alanine.</text>
</comment>